<sequence length="518" mass="59453">MYEIVSLPHKGQRKALFEDCEAERKANIEEISKLKKENTDLVTSLHEYSSSTAKLDIQKRKIEFLIGPIENKEGGEVHELLDLQLIDKSKQLDLLRYHIKERRNHLSKLGKKYQILLSEQAKRDAILKVDVPVKKTVCEIQNSIHAVEVQLREAEHIKSRYQSIRNSLSDDAAKFESKIKKIEEDLQAQKTEIHNLQQILQIAVKMKNSARRVLVLEEREAVSSAKQRETQLDEGRRLVTARKAELESLEKKIYQSGKLTARPEPEGAEEITNQLDNDKSESTICPLNDLEKSFETLKAATGAPTAEKTLEKFSVQRDTLNRLEALRAKAETQKEKLEKKIERRAAELEYQKYAQVKDIEKTSGEAERNNKLLQELHQRTKIYKESTNQSNAMILTILAGLRKLYMHINPTGIIYEEPLVILENIKKESEKLIHSCRGPAEHLSTKDENISDDKWLPTPYIKLISKTPISQQGTPAPPPGSDEEEEVPSRGHLKRQAQIVVDARSRRKNIKMQLPKRL</sequence>
<dbReference type="InterPro" id="IPR033192">
    <property type="entry name" value="ODAD3"/>
</dbReference>
<feature type="region of interest" description="Disordered" evidence="2">
    <location>
        <begin position="466"/>
        <end position="518"/>
    </location>
</feature>
<keyword evidence="1" id="KW-0175">Coiled coil</keyword>
<dbReference type="GO" id="GO:0003341">
    <property type="term" value="P:cilium movement"/>
    <property type="evidence" value="ECO:0007669"/>
    <property type="project" value="InterPro"/>
</dbReference>
<evidence type="ECO:0000256" key="1">
    <source>
        <dbReference type="SAM" id="Coils"/>
    </source>
</evidence>
<dbReference type="PANTHER" id="PTHR46518">
    <property type="entry name" value="COILED-COIL DOMAIN-CONTAINING PROTEIN 151"/>
    <property type="match status" value="1"/>
</dbReference>
<organism evidence="3 4">
    <name type="scientific">Henosepilachna vigintioctopunctata</name>
    <dbReference type="NCBI Taxonomy" id="420089"/>
    <lineage>
        <taxon>Eukaryota</taxon>
        <taxon>Metazoa</taxon>
        <taxon>Ecdysozoa</taxon>
        <taxon>Arthropoda</taxon>
        <taxon>Hexapoda</taxon>
        <taxon>Insecta</taxon>
        <taxon>Pterygota</taxon>
        <taxon>Neoptera</taxon>
        <taxon>Endopterygota</taxon>
        <taxon>Coleoptera</taxon>
        <taxon>Polyphaga</taxon>
        <taxon>Cucujiformia</taxon>
        <taxon>Coccinelloidea</taxon>
        <taxon>Coccinellidae</taxon>
        <taxon>Epilachninae</taxon>
        <taxon>Epilachnini</taxon>
        <taxon>Henosepilachna</taxon>
    </lineage>
</organism>
<feature type="coiled-coil region" evidence="1">
    <location>
        <begin position="316"/>
        <end position="376"/>
    </location>
</feature>
<dbReference type="GO" id="GO:0035253">
    <property type="term" value="C:ciliary rootlet"/>
    <property type="evidence" value="ECO:0007669"/>
    <property type="project" value="TreeGrafter"/>
</dbReference>
<dbReference type="PANTHER" id="PTHR46518:SF1">
    <property type="entry name" value="OUTER DYNEIN ARM-DOCKING COMPLEX SUBUNIT 3"/>
    <property type="match status" value="1"/>
</dbReference>
<evidence type="ECO:0000313" key="3">
    <source>
        <dbReference type="EMBL" id="KAK9873445.1"/>
    </source>
</evidence>
<dbReference type="GO" id="GO:0036158">
    <property type="term" value="P:outer dynein arm assembly"/>
    <property type="evidence" value="ECO:0007669"/>
    <property type="project" value="InterPro"/>
</dbReference>
<feature type="coiled-coil region" evidence="1">
    <location>
        <begin position="165"/>
        <end position="199"/>
    </location>
</feature>
<evidence type="ECO:0000313" key="4">
    <source>
        <dbReference type="Proteomes" id="UP001431783"/>
    </source>
</evidence>
<reference evidence="3 4" key="1">
    <citation type="submission" date="2023-03" db="EMBL/GenBank/DDBJ databases">
        <title>Genome insight into feeding habits of ladybird beetles.</title>
        <authorList>
            <person name="Li H.-S."/>
            <person name="Huang Y.-H."/>
            <person name="Pang H."/>
        </authorList>
    </citation>
    <scope>NUCLEOTIDE SEQUENCE [LARGE SCALE GENOMIC DNA]</scope>
    <source>
        <strain evidence="3">SYSU_2023b</strain>
        <tissue evidence="3">Whole body</tissue>
    </source>
</reference>
<dbReference type="EMBL" id="JARQZJ010000020">
    <property type="protein sequence ID" value="KAK9873445.1"/>
    <property type="molecule type" value="Genomic_DNA"/>
</dbReference>
<evidence type="ECO:0000256" key="2">
    <source>
        <dbReference type="SAM" id="MobiDB-lite"/>
    </source>
</evidence>
<evidence type="ECO:0008006" key="5">
    <source>
        <dbReference type="Google" id="ProtNLM"/>
    </source>
</evidence>
<protein>
    <recommendedName>
        <fullName evidence="5">Coiled-coil domain-containing protein 151</fullName>
    </recommendedName>
</protein>
<dbReference type="AlphaFoldDB" id="A0AAW1TSX9"/>
<dbReference type="GO" id="GO:0097542">
    <property type="term" value="C:ciliary tip"/>
    <property type="evidence" value="ECO:0007669"/>
    <property type="project" value="TreeGrafter"/>
</dbReference>
<proteinExistence type="predicted"/>
<comment type="caution">
    <text evidence="3">The sequence shown here is derived from an EMBL/GenBank/DDBJ whole genome shotgun (WGS) entry which is preliminary data.</text>
</comment>
<dbReference type="GO" id="GO:0036064">
    <property type="term" value="C:ciliary basal body"/>
    <property type="evidence" value="ECO:0007669"/>
    <property type="project" value="TreeGrafter"/>
</dbReference>
<name>A0AAW1TSX9_9CUCU</name>
<dbReference type="Proteomes" id="UP001431783">
    <property type="component" value="Unassembled WGS sequence"/>
</dbReference>
<accession>A0AAW1TSX9</accession>
<gene>
    <name evidence="3" type="ORF">WA026_022676</name>
</gene>
<keyword evidence="4" id="KW-1185">Reference proteome</keyword>
<feature type="compositionally biased region" description="Basic residues" evidence="2">
    <location>
        <begin position="505"/>
        <end position="518"/>
    </location>
</feature>